<feature type="region of interest" description="Disordered" evidence="2">
    <location>
        <begin position="1"/>
        <end position="91"/>
    </location>
</feature>
<feature type="region of interest" description="Disordered" evidence="2">
    <location>
        <begin position="117"/>
        <end position="136"/>
    </location>
</feature>
<feature type="region of interest" description="Disordered" evidence="2">
    <location>
        <begin position="174"/>
        <end position="322"/>
    </location>
</feature>
<comment type="caution">
    <text evidence="3">The sequence shown here is derived from an EMBL/GenBank/DDBJ whole genome shotgun (WGS) entry which is preliminary data.</text>
</comment>
<gene>
    <name evidence="3" type="ORF">Plil01_001346400</name>
</gene>
<feature type="compositionally biased region" description="Polar residues" evidence="2">
    <location>
        <begin position="250"/>
        <end position="268"/>
    </location>
</feature>
<evidence type="ECO:0000256" key="1">
    <source>
        <dbReference type="SAM" id="Coils"/>
    </source>
</evidence>
<dbReference type="AlphaFoldDB" id="A0A9W6X5A8"/>
<feature type="compositionally biased region" description="Basic and acidic residues" evidence="2">
    <location>
        <begin position="1"/>
        <end position="23"/>
    </location>
</feature>
<keyword evidence="4" id="KW-1185">Reference proteome</keyword>
<feature type="compositionally biased region" description="Low complexity" evidence="2">
    <location>
        <begin position="234"/>
        <end position="245"/>
    </location>
</feature>
<feature type="region of interest" description="Disordered" evidence="2">
    <location>
        <begin position="337"/>
        <end position="371"/>
    </location>
</feature>
<feature type="compositionally biased region" description="Basic and acidic residues" evidence="2">
    <location>
        <begin position="201"/>
        <end position="225"/>
    </location>
</feature>
<proteinExistence type="predicted"/>
<evidence type="ECO:0000313" key="4">
    <source>
        <dbReference type="Proteomes" id="UP001165083"/>
    </source>
</evidence>
<accession>A0A9W6X5A8</accession>
<feature type="compositionally biased region" description="Polar residues" evidence="2">
    <location>
        <begin position="290"/>
        <end position="313"/>
    </location>
</feature>
<feature type="compositionally biased region" description="Polar residues" evidence="2">
    <location>
        <begin position="447"/>
        <end position="480"/>
    </location>
</feature>
<dbReference type="Proteomes" id="UP001165083">
    <property type="component" value="Unassembled WGS sequence"/>
</dbReference>
<evidence type="ECO:0000313" key="3">
    <source>
        <dbReference type="EMBL" id="GMF31499.1"/>
    </source>
</evidence>
<name>A0A9W6X5A8_9STRA</name>
<feature type="compositionally biased region" description="Basic and acidic residues" evidence="2">
    <location>
        <begin position="269"/>
        <end position="288"/>
    </location>
</feature>
<feature type="coiled-coil region" evidence="1">
    <location>
        <begin position="653"/>
        <end position="680"/>
    </location>
</feature>
<feature type="compositionally biased region" description="Low complexity" evidence="2">
    <location>
        <begin position="180"/>
        <end position="194"/>
    </location>
</feature>
<organism evidence="3 4">
    <name type="scientific">Phytophthora lilii</name>
    <dbReference type="NCBI Taxonomy" id="2077276"/>
    <lineage>
        <taxon>Eukaryota</taxon>
        <taxon>Sar</taxon>
        <taxon>Stramenopiles</taxon>
        <taxon>Oomycota</taxon>
        <taxon>Peronosporomycetes</taxon>
        <taxon>Peronosporales</taxon>
        <taxon>Peronosporaceae</taxon>
        <taxon>Phytophthora</taxon>
    </lineage>
</organism>
<feature type="compositionally biased region" description="Polar residues" evidence="2">
    <location>
        <begin position="356"/>
        <end position="365"/>
    </location>
</feature>
<evidence type="ECO:0000256" key="2">
    <source>
        <dbReference type="SAM" id="MobiDB-lite"/>
    </source>
</evidence>
<sequence length="709" mass="79675">MERKRLRRDRASMERHGNRERTPPPRSDPSRTSNSASPRLRDHLFEEEVTAARPTHDDLLSSFQLPPRTPRGRSASPGSHAPAPPAHSRSETEILAQRVLSVEEYVLELKLPKLQRPCRGSKGKLAPIPVPLLPGETPEDYERKFGRWLHQKQTSVLSLRDKPLKERVYRHQFAHQRAMSTSSGTKHSGSHNSSRSPQVTTREDLQKAHEPSWLTHNEDRQRLSERSNVSEALSPSKSPNPSSESAMDHNVNQRTSHHFPSTIDTDNTNQERTEENHSIHNDNQKKAFENTASSQMNPQAASITSSPSASKLTSNEKRLTPPSMFCPQIIEHVDDVTFPANETPPSPALSSEKKATSTGKPSSNISRHESNIPEQEMLPAWAIQLVYRVQELEAKVNELQGNARCCTSYHSDHGDQRSFSRNVSGTEAAETVSEQFSSTDVEKTARGSDSQRLIITSVPHNTPLTTPSHHSPNQAETALSNEDIHRDTTALLERAVQSKAKEDKKKLQLTKAYEYLNEQIMMNETAINDALDYIKAIKDVDEATAIEQHNQIMELVVSINTEKEKRASALAALIRYTWNGKKDDLLSILNEKVNSTCTSAADHERLSVISSQIEQKDNVLGTLASHLNEQLQWVTGIPPCVSEEAIALRFKALQKMSKRLAKELARREQLERDREEILQRFVRGDNDIRKLLVCSSSVNGMAKACLYEK</sequence>
<feature type="compositionally biased region" description="Low complexity" evidence="2">
    <location>
        <begin position="72"/>
        <end position="81"/>
    </location>
</feature>
<protein>
    <submittedName>
        <fullName evidence="3">Unnamed protein product</fullName>
    </submittedName>
</protein>
<feature type="region of interest" description="Disordered" evidence="2">
    <location>
        <begin position="409"/>
        <end position="482"/>
    </location>
</feature>
<dbReference type="EMBL" id="BSXW01000911">
    <property type="protein sequence ID" value="GMF31499.1"/>
    <property type="molecule type" value="Genomic_DNA"/>
</dbReference>
<reference evidence="3" key="1">
    <citation type="submission" date="2023-04" db="EMBL/GenBank/DDBJ databases">
        <title>Phytophthora lilii NBRC 32176.</title>
        <authorList>
            <person name="Ichikawa N."/>
            <person name="Sato H."/>
            <person name="Tonouchi N."/>
        </authorList>
    </citation>
    <scope>NUCLEOTIDE SEQUENCE</scope>
    <source>
        <strain evidence="3">NBRC 32176</strain>
    </source>
</reference>
<keyword evidence="1" id="KW-0175">Coiled coil</keyword>
<dbReference type="OrthoDB" id="127596at2759"/>